<accession>A0A433SLB4</accession>
<name>A0A433SLB4_ELYCH</name>
<organism evidence="1 2">
    <name type="scientific">Elysia chlorotica</name>
    <name type="common">Eastern emerald elysia</name>
    <name type="synonym">Sea slug</name>
    <dbReference type="NCBI Taxonomy" id="188477"/>
    <lineage>
        <taxon>Eukaryota</taxon>
        <taxon>Metazoa</taxon>
        <taxon>Spiralia</taxon>
        <taxon>Lophotrochozoa</taxon>
        <taxon>Mollusca</taxon>
        <taxon>Gastropoda</taxon>
        <taxon>Heterobranchia</taxon>
        <taxon>Euthyneura</taxon>
        <taxon>Panpulmonata</taxon>
        <taxon>Sacoglossa</taxon>
        <taxon>Placobranchoidea</taxon>
        <taxon>Plakobranchidae</taxon>
        <taxon>Elysia</taxon>
    </lineage>
</organism>
<dbReference type="Proteomes" id="UP000271974">
    <property type="component" value="Unassembled WGS sequence"/>
</dbReference>
<keyword evidence="2" id="KW-1185">Reference proteome</keyword>
<feature type="non-terminal residue" evidence="1">
    <location>
        <position position="1"/>
    </location>
</feature>
<proteinExistence type="predicted"/>
<protein>
    <submittedName>
        <fullName evidence="1">Uncharacterized protein</fullName>
    </submittedName>
</protein>
<sequence>WRGCKVCLPKDNLLARLERVLTKGQPTGEAATGKLCILYMPYCRGWNECLRNDNPLPNLERVLIKGQPICDAGTSAFQITHCQGWNECLLKTYWRKKLKQDSAC</sequence>
<dbReference type="AlphaFoldDB" id="A0A433SLB4"/>
<evidence type="ECO:0000313" key="1">
    <source>
        <dbReference type="EMBL" id="RUS69943.1"/>
    </source>
</evidence>
<dbReference type="EMBL" id="RQTK01001530">
    <property type="protein sequence ID" value="RUS69943.1"/>
    <property type="molecule type" value="Genomic_DNA"/>
</dbReference>
<reference evidence="1 2" key="1">
    <citation type="submission" date="2019-01" db="EMBL/GenBank/DDBJ databases">
        <title>A draft genome assembly of the solar-powered sea slug Elysia chlorotica.</title>
        <authorList>
            <person name="Cai H."/>
            <person name="Li Q."/>
            <person name="Fang X."/>
            <person name="Li J."/>
            <person name="Curtis N.E."/>
            <person name="Altenburger A."/>
            <person name="Shibata T."/>
            <person name="Feng M."/>
            <person name="Maeda T."/>
            <person name="Schwartz J.A."/>
            <person name="Shigenobu S."/>
            <person name="Lundholm N."/>
            <person name="Nishiyama T."/>
            <person name="Yang H."/>
            <person name="Hasebe M."/>
            <person name="Li S."/>
            <person name="Pierce S.K."/>
            <person name="Wang J."/>
        </authorList>
    </citation>
    <scope>NUCLEOTIDE SEQUENCE [LARGE SCALE GENOMIC DNA]</scope>
    <source>
        <strain evidence="1">EC2010</strain>
        <tissue evidence="1">Whole organism of an adult</tissue>
    </source>
</reference>
<evidence type="ECO:0000313" key="2">
    <source>
        <dbReference type="Proteomes" id="UP000271974"/>
    </source>
</evidence>
<gene>
    <name evidence="1" type="ORF">EGW08_022299</name>
</gene>
<comment type="caution">
    <text evidence="1">The sequence shown here is derived from an EMBL/GenBank/DDBJ whole genome shotgun (WGS) entry which is preliminary data.</text>
</comment>